<protein>
    <submittedName>
        <fullName evidence="1">Uncharacterized protein</fullName>
    </submittedName>
</protein>
<dbReference type="EMBL" id="PVHK01000246">
    <property type="protein sequence ID" value="PRH38244.1"/>
    <property type="molecule type" value="Genomic_DNA"/>
</dbReference>
<sequence>MVSFANADVASTSNLILDHLKQLNDVRPGLRCSPALHNFQRVTLSRARGILGAWMILLT</sequence>
<gene>
    <name evidence="1" type="ORF">C6T65_32375</name>
</gene>
<reference evidence="1 2" key="1">
    <citation type="submission" date="2018-03" db="EMBL/GenBank/DDBJ databases">
        <authorList>
            <person name="Nguyen K."/>
            <person name="Fouts D."/>
            <person name="Sutton G."/>
        </authorList>
    </citation>
    <scope>NUCLEOTIDE SEQUENCE [LARGE SCALE GENOMIC DNA]</scope>
    <source>
        <strain evidence="1 2">AU3578</strain>
    </source>
</reference>
<proteinExistence type="predicted"/>
<evidence type="ECO:0000313" key="2">
    <source>
        <dbReference type="Proteomes" id="UP000237632"/>
    </source>
</evidence>
<accession>A0AA44XUJ2</accession>
<name>A0AA44XUJ2_BURVI</name>
<dbReference type="AlphaFoldDB" id="A0AA44XUJ2"/>
<evidence type="ECO:0000313" key="1">
    <source>
        <dbReference type="EMBL" id="PRH38244.1"/>
    </source>
</evidence>
<dbReference type="Proteomes" id="UP000237632">
    <property type="component" value="Unassembled WGS sequence"/>
</dbReference>
<organism evidence="1 2">
    <name type="scientific">Burkholderia vietnamiensis</name>
    <dbReference type="NCBI Taxonomy" id="60552"/>
    <lineage>
        <taxon>Bacteria</taxon>
        <taxon>Pseudomonadati</taxon>
        <taxon>Pseudomonadota</taxon>
        <taxon>Betaproteobacteria</taxon>
        <taxon>Burkholderiales</taxon>
        <taxon>Burkholderiaceae</taxon>
        <taxon>Burkholderia</taxon>
        <taxon>Burkholderia cepacia complex</taxon>
    </lineage>
</organism>
<comment type="caution">
    <text evidence="1">The sequence shown here is derived from an EMBL/GenBank/DDBJ whole genome shotgun (WGS) entry which is preliminary data.</text>
</comment>
<dbReference type="RefSeq" id="WP_060082143.1">
    <property type="nucleotide sequence ID" value="NZ_CADFEX010000006.1"/>
</dbReference>